<sequence length="93" mass="10415">MSLMLMSVPVQKDPAVTRYYFDIRDATGLYPDEEGLEFGTQREAEVEAAQALADLARDLAVADERREVSVEVRTDAKWVFQAALIFSGSRTTQ</sequence>
<dbReference type="EMBL" id="JBEPTQ010000002">
    <property type="protein sequence ID" value="MET4719284.1"/>
    <property type="molecule type" value="Genomic_DNA"/>
</dbReference>
<protein>
    <recommendedName>
        <fullName evidence="1">DUF6894 domain-containing protein</fullName>
    </recommendedName>
</protein>
<proteinExistence type="predicted"/>
<comment type="caution">
    <text evidence="2">The sequence shown here is derived from an EMBL/GenBank/DDBJ whole genome shotgun (WGS) entry which is preliminary data.</text>
</comment>
<reference evidence="2 3" key="1">
    <citation type="submission" date="2024-06" db="EMBL/GenBank/DDBJ databases">
        <title>Genomic Encyclopedia of Type Strains, Phase V (KMG-V): Genome sequencing to study the core and pangenomes of soil and plant-associated prokaryotes.</title>
        <authorList>
            <person name="Whitman W."/>
        </authorList>
    </citation>
    <scope>NUCLEOTIDE SEQUENCE [LARGE SCALE GENOMIC DNA]</scope>
    <source>
        <strain evidence="2 3">USDA 160</strain>
    </source>
</reference>
<organism evidence="2 3">
    <name type="scientific">Bradyrhizobium japonicum</name>
    <dbReference type="NCBI Taxonomy" id="375"/>
    <lineage>
        <taxon>Bacteria</taxon>
        <taxon>Pseudomonadati</taxon>
        <taxon>Pseudomonadota</taxon>
        <taxon>Alphaproteobacteria</taxon>
        <taxon>Hyphomicrobiales</taxon>
        <taxon>Nitrobacteraceae</taxon>
        <taxon>Bradyrhizobium</taxon>
    </lineage>
</organism>
<feature type="domain" description="DUF6894" evidence="1">
    <location>
        <begin position="18"/>
        <end position="76"/>
    </location>
</feature>
<evidence type="ECO:0000313" key="2">
    <source>
        <dbReference type="EMBL" id="MET4719284.1"/>
    </source>
</evidence>
<dbReference type="InterPro" id="IPR054189">
    <property type="entry name" value="DUF6894"/>
</dbReference>
<dbReference type="Pfam" id="PF21834">
    <property type="entry name" value="DUF6894"/>
    <property type="match status" value="1"/>
</dbReference>
<name>A0ABV2RQT5_BRAJP</name>
<evidence type="ECO:0000259" key="1">
    <source>
        <dbReference type="Pfam" id="PF21834"/>
    </source>
</evidence>
<evidence type="ECO:0000313" key="3">
    <source>
        <dbReference type="Proteomes" id="UP001549291"/>
    </source>
</evidence>
<accession>A0ABV2RQT5</accession>
<dbReference type="Proteomes" id="UP001549291">
    <property type="component" value="Unassembled WGS sequence"/>
</dbReference>
<keyword evidence="3" id="KW-1185">Reference proteome</keyword>
<gene>
    <name evidence="2" type="ORF">ABIF63_003390</name>
</gene>